<proteinExistence type="predicted"/>
<dbReference type="RefSeq" id="XP_034253724.1">
    <property type="nucleotide sequence ID" value="XM_034397833.1"/>
</dbReference>
<feature type="region of interest" description="Disordered" evidence="1">
    <location>
        <begin position="495"/>
        <end position="552"/>
    </location>
</feature>
<accession>A0A6P9A8X5</accession>
<evidence type="ECO:0000313" key="3">
    <source>
        <dbReference type="RefSeq" id="XP_034253724.1"/>
    </source>
</evidence>
<dbReference type="Proteomes" id="UP000515158">
    <property type="component" value="Unplaced"/>
</dbReference>
<dbReference type="GeneID" id="117652741"/>
<reference evidence="3" key="1">
    <citation type="submission" date="2025-08" db="UniProtKB">
        <authorList>
            <consortium name="RefSeq"/>
        </authorList>
    </citation>
    <scope>IDENTIFICATION</scope>
    <source>
        <tissue evidence="3">Total insect</tissue>
    </source>
</reference>
<protein>
    <submittedName>
        <fullName evidence="3">Nucleolar protein dao-5-like</fullName>
    </submittedName>
</protein>
<feature type="compositionally biased region" description="Basic and acidic residues" evidence="1">
    <location>
        <begin position="256"/>
        <end position="276"/>
    </location>
</feature>
<feature type="compositionally biased region" description="Basic and acidic residues" evidence="1">
    <location>
        <begin position="443"/>
        <end position="452"/>
    </location>
</feature>
<evidence type="ECO:0000256" key="1">
    <source>
        <dbReference type="SAM" id="MobiDB-lite"/>
    </source>
</evidence>
<gene>
    <name evidence="3" type="primary">LOC117652741</name>
</gene>
<organism evidence="3">
    <name type="scientific">Thrips palmi</name>
    <name type="common">Melon thrips</name>
    <dbReference type="NCBI Taxonomy" id="161013"/>
    <lineage>
        <taxon>Eukaryota</taxon>
        <taxon>Metazoa</taxon>
        <taxon>Ecdysozoa</taxon>
        <taxon>Arthropoda</taxon>
        <taxon>Hexapoda</taxon>
        <taxon>Insecta</taxon>
        <taxon>Pterygota</taxon>
        <taxon>Neoptera</taxon>
        <taxon>Paraneoptera</taxon>
        <taxon>Thysanoptera</taxon>
        <taxon>Terebrantia</taxon>
        <taxon>Thripoidea</taxon>
        <taxon>Thripidae</taxon>
        <taxon>Thrips</taxon>
    </lineage>
</organism>
<feature type="region of interest" description="Disordered" evidence="1">
    <location>
        <begin position="1"/>
        <end position="51"/>
    </location>
</feature>
<feature type="region of interest" description="Disordered" evidence="1">
    <location>
        <begin position="63"/>
        <end position="97"/>
    </location>
</feature>
<feature type="compositionally biased region" description="Basic residues" evidence="1">
    <location>
        <begin position="423"/>
        <end position="433"/>
    </location>
</feature>
<dbReference type="AlphaFoldDB" id="A0A6P9A8X5"/>
<dbReference type="InParanoid" id="A0A6P9A8X5"/>
<dbReference type="OrthoDB" id="4066896at2759"/>
<feature type="compositionally biased region" description="Polar residues" evidence="1">
    <location>
        <begin position="412"/>
        <end position="422"/>
    </location>
</feature>
<dbReference type="KEGG" id="tpal:117652741"/>
<feature type="compositionally biased region" description="Polar residues" evidence="1">
    <location>
        <begin position="496"/>
        <end position="505"/>
    </location>
</feature>
<sequence length="721" mass="78827">MTHPLSSRGARGSRDHDDGAFPAAIGTADNAGNGLSSEDVDGASRPDSGAMLSVVADPRFTTSCSSLSDAESVPARTDAAPTQHGDGGAAPETPPCDGSLVDDMAAGDIKPLDNPVSYEVFVRQFPNYKEYEKWMNESVLVNNNSDSTEEWQANLNNSINNNNNVDADSDERKVSEAMKTLSVPVEHDDRCINNFDPSTCPKCLEQMETGPSILQKLKASFHMEDMELEPHEKELYSRHTDILLRKWTSTPAKPKHAFERSKSEPKETSKEDKPKLLEPPSFQRTKSTEEPEAAAEPPQISLPVEDKSPPEPRTPSSADSDELKRRRPKDEPRRWLERPKLICQSSDERDDESSAGSAPVRPRFPMLGRSDSLSEGESDQGDRRPSTPSRASPSLYSHLDLSDSEGRAGCTPPSTASNSRSPHTPRRYSKRPLRGPYGQMLEAEMKKPEANRKLSQYTDDLKFLEEFSNKAAGGGAGSSQSLGVASAFPAAPSAELTRSVSSGEQRQAAAPRNRHQGNLSMDDSQLRAAAKTDRLDPAAGVPGRAAERAPKRKVSAADLSSLHPGGGGAAAGTALPVCHQRTTSSPSQLEGIATRHHASVDADLFRRQVATLKLPWSFREVRCDCVPGVFMASLSLFRKGLRLPQKLAKERRSHSVFGVQCLDIFKRPVPSLQQTKHQQNANKMSQQQISILDTKLLKFWSRMDSSVVSAEGVKFVWAFLE</sequence>
<feature type="region of interest" description="Disordered" evidence="1">
    <location>
        <begin position="247"/>
        <end position="453"/>
    </location>
</feature>
<evidence type="ECO:0000313" key="2">
    <source>
        <dbReference type="Proteomes" id="UP000515158"/>
    </source>
</evidence>
<feature type="compositionally biased region" description="Basic and acidic residues" evidence="1">
    <location>
        <begin position="321"/>
        <end position="340"/>
    </location>
</feature>
<name>A0A6P9A8X5_THRPL</name>
<keyword evidence="2" id="KW-1185">Reference proteome</keyword>